<reference evidence="1 2" key="1">
    <citation type="journal article" date="2021" name="BMC Genomics">
        <title>Datura genome reveals duplications of psychoactive alkaloid biosynthetic genes and high mutation rate following tissue culture.</title>
        <authorList>
            <person name="Rajewski A."/>
            <person name="Carter-House D."/>
            <person name="Stajich J."/>
            <person name="Litt A."/>
        </authorList>
    </citation>
    <scope>NUCLEOTIDE SEQUENCE [LARGE SCALE GENOMIC DNA]</scope>
    <source>
        <strain evidence="1">AR-01</strain>
    </source>
</reference>
<name>A0ABS8Y213_DATST</name>
<feature type="non-terminal residue" evidence="1">
    <location>
        <position position="1"/>
    </location>
</feature>
<gene>
    <name evidence="1" type="ORF">HAX54_013910</name>
</gene>
<evidence type="ECO:0000313" key="1">
    <source>
        <dbReference type="EMBL" id="MCE5166003.1"/>
    </source>
</evidence>
<sequence length="135" mass="15389">VSNDHNDHPDVGPAIHPQNIEQQPCSRYNISAIHEDIKDEIDYLRFDLRQLTESVKVLNNHVISSFEKLFKLLDSKATKKNGEEIYVSEDHDFVANVPREKMATNQTKSNVKANEGVIAGVSEFHEDSEHLKYGM</sequence>
<comment type="caution">
    <text evidence="1">The sequence shown here is derived from an EMBL/GenBank/DDBJ whole genome shotgun (WGS) entry which is preliminary data.</text>
</comment>
<protein>
    <submittedName>
        <fullName evidence="1">Uncharacterized protein</fullName>
    </submittedName>
</protein>
<dbReference type="EMBL" id="JACEIK010018482">
    <property type="protein sequence ID" value="MCE5166003.1"/>
    <property type="molecule type" value="Genomic_DNA"/>
</dbReference>
<keyword evidence="2" id="KW-1185">Reference proteome</keyword>
<dbReference type="Proteomes" id="UP000823775">
    <property type="component" value="Unassembled WGS sequence"/>
</dbReference>
<proteinExistence type="predicted"/>
<accession>A0ABS8Y213</accession>
<evidence type="ECO:0000313" key="2">
    <source>
        <dbReference type="Proteomes" id="UP000823775"/>
    </source>
</evidence>
<organism evidence="1 2">
    <name type="scientific">Datura stramonium</name>
    <name type="common">Jimsonweed</name>
    <name type="synonym">Common thornapple</name>
    <dbReference type="NCBI Taxonomy" id="4076"/>
    <lineage>
        <taxon>Eukaryota</taxon>
        <taxon>Viridiplantae</taxon>
        <taxon>Streptophyta</taxon>
        <taxon>Embryophyta</taxon>
        <taxon>Tracheophyta</taxon>
        <taxon>Spermatophyta</taxon>
        <taxon>Magnoliopsida</taxon>
        <taxon>eudicotyledons</taxon>
        <taxon>Gunneridae</taxon>
        <taxon>Pentapetalae</taxon>
        <taxon>asterids</taxon>
        <taxon>lamiids</taxon>
        <taxon>Solanales</taxon>
        <taxon>Solanaceae</taxon>
        <taxon>Solanoideae</taxon>
        <taxon>Datureae</taxon>
        <taxon>Datura</taxon>
    </lineage>
</organism>